<evidence type="ECO:0000313" key="3">
    <source>
        <dbReference type="Proteomes" id="UP000771749"/>
    </source>
</evidence>
<organism evidence="2 3">
    <name type="scientific">Candidatus Cryptobacteroides gallistercoris</name>
    <dbReference type="NCBI Taxonomy" id="2840765"/>
    <lineage>
        <taxon>Bacteria</taxon>
        <taxon>Pseudomonadati</taxon>
        <taxon>Bacteroidota</taxon>
        <taxon>Bacteroidia</taxon>
        <taxon>Bacteroidales</taxon>
        <taxon>Candidatus Cryptobacteroides</taxon>
    </lineage>
</organism>
<gene>
    <name evidence="2" type="ORF">IAC07_01935</name>
</gene>
<keyword evidence="1" id="KW-0732">Signal</keyword>
<evidence type="ECO:0000313" key="2">
    <source>
        <dbReference type="EMBL" id="MBO8453467.1"/>
    </source>
</evidence>
<dbReference type="EMBL" id="JADIMJ010000031">
    <property type="protein sequence ID" value="MBO8453467.1"/>
    <property type="molecule type" value="Genomic_DNA"/>
</dbReference>
<dbReference type="Proteomes" id="UP000771749">
    <property type="component" value="Unassembled WGS sequence"/>
</dbReference>
<comment type="caution">
    <text evidence="2">The sequence shown here is derived from an EMBL/GenBank/DDBJ whole genome shotgun (WGS) entry which is preliminary data.</text>
</comment>
<reference evidence="2" key="2">
    <citation type="journal article" date="2021" name="PeerJ">
        <title>Extensive microbial diversity within the chicken gut microbiome revealed by metagenomics and culture.</title>
        <authorList>
            <person name="Gilroy R."/>
            <person name="Ravi A."/>
            <person name="Getino M."/>
            <person name="Pursley I."/>
            <person name="Horton D.L."/>
            <person name="Alikhan N.F."/>
            <person name="Baker D."/>
            <person name="Gharbi K."/>
            <person name="Hall N."/>
            <person name="Watson M."/>
            <person name="Adriaenssens E.M."/>
            <person name="Foster-Nyarko E."/>
            <person name="Jarju S."/>
            <person name="Secka A."/>
            <person name="Antonio M."/>
            <person name="Oren A."/>
            <person name="Chaudhuri R.R."/>
            <person name="La Ragione R."/>
            <person name="Hildebrand F."/>
            <person name="Pallen M.J."/>
        </authorList>
    </citation>
    <scope>NUCLEOTIDE SEQUENCE</scope>
    <source>
        <strain evidence="2">F1-3629</strain>
    </source>
</reference>
<sequence>MKKIISLLSVLALSAGAFAQTQDTTATVTGDDHKVKMLENEQMEDYRRSSLYSVLVKHSNANYGQTIDSVFMIMETPDKFNNHDLAVKSFESSSAKAKKVKEKVRGTDKDPNVIDIAAFVEANGVAREMVAKWFDRDPQTGYFDVDLIKERGYYDASWQSIEEADASVRGRAMLADAGFDLIGKTFMIVNDITFVDHGENSAKAGAGIKAGLSLLGTIGTLVTGDDSFTGLGESTGELIGSIANEIAGYKVNIISYLYRLDWNEELLDQFLTEYWIDASNPDPAKKAAFEASDLFSLSYVGYTMTSAENVSSKTFSQKPLQEQFLKVCTRALDKAIVELQREYDEFKIKVPIYAMNEDGTVSVKIGLKEGVTENSTYEVLMKDMSSGVAEYVRVGMLKPVAGKIWDNRFGALEEAQMLEADRKAAEEEAAESGAGTADGNAAVAEAAAAEAAETAELEEGNPYMDATVFEITSGANKIYPGLLIREVRIK</sequence>
<accession>A0A940DPY0</accession>
<dbReference type="AlphaFoldDB" id="A0A940DPY0"/>
<feature type="chain" id="PRO_5037715326" evidence="1">
    <location>
        <begin position="20"/>
        <end position="490"/>
    </location>
</feature>
<evidence type="ECO:0000256" key="1">
    <source>
        <dbReference type="SAM" id="SignalP"/>
    </source>
</evidence>
<protein>
    <submittedName>
        <fullName evidence="2">Uncharacterized protein</fullName>
    </submittedName>
</protein>
<name>A0A940DPY0_9BACT</name>
<reference evidence="2" key="1">
    <citation type="submission" date="2020-10" db="EMBL/GenBank/DDBJ databases">
        <authorList>
            <person name="Gilroy R."/>
        </authorList>
    </citation>
    <scope>NUCLEOTIDE SEQUENCE</scope>
    <source>
        <strain evidence="2">F1-3629</strain>
    </source>
</reference>
<proteinExistence type="predicted"/>
<feature type="signal peptide" evidence="1">
    <location>
        <begin position="1"/>
        <end position="19"/>
    </location>
</feature>